<comment type="caution">
    <text evidence="7">The sequence shown here is derived from an EMBL/GenBank/DDBJ whole genome shotgun (WGS) entry which is preliminary data.</text>
</comment>
<dbReference type="GO" id="GO:0015036">
    <property type="term" value="F:disulfide oxidoreductase activity"/>
    <property type="evidence" value="ECO:0007669"/>
    <property type="project" value="UniProtKB-ARBA"/>
</dbReference>
<evidence type="ECO:0000313" key="7">
    <source>
        <dbReference type="EMBL" id="KAJ1977264.1"/>
    </source>
</evidence>
<dbReference type="AlphaFoldDB" id="A0A9W8E8V5"/>
<evidence type="ECO:0000313" key="8">
    <source>
        <dbReference type="Proteomes" id="UP001151582"/>
    </source>
</evidence>
<dbReference type="CDD" id="cd02984">
    <property type="entry name" value="TRX_PICOT"/>
    <property type="match status" value="1"/>
</dbReference>
<keyword evidence="2" id="KW-0408">Iron</keyword>
<dbReference type="CDD" id="cd03028">
    <property type="entry name" value="GRX_PICOT_like"/>
    <property type="match status" value="1"/>
</dbReference>
<dbReference type="Pfam" id="PF00085">
    <property type="entry name" value="Thioredoxin"/>
    <property type="match status" value="1"/>
</dbReference>
<evidence type="ECO:0000256" key="2">
    <source>
        <dbReference type="ARBA" id="ARBA00023004"/>
    </source>
</evidence>
<dbReference type="GO" id="GO:0005634">
    <property type="term" value="C:nucleus"/>
    <property type="evidence" value="ECO:0007669"/>
    <property type="project" value="TreeGrafter"/>
</dbReference>
<dbReference type="InterPro" id="IPR004480">
    <property type="entry name" value="Monothiol_GRX-rel"/>
</dbReference>
<organism evidence="7 8">
    <name type="scientific">Dimargaris verticillata</name>
    <dbReference type="NCBI Taxonomy" id="2761393"/>
    <lineage>
        <taxon>Eukaryota</taxon>
        <taxon>Fungi</taxon>
        <taxon>Fungi incertae sedis</taxon>
        <taxon>Zoopagomycota</taxon>
        <taxon>Kickxellomycotina</taxon>
        <taxon>Dimargaritomycetes</taxon>
        <taxon>Dimargaritales</taxon>
        <taxon>Dimargaritaceae</taxon>
        <taxon>Dimargaris</taxon>
    </lineage>
</organism>
<dbReference type="Pfam" id="PF00462">
    <property type="entry name" value="Glutaredoxin"/>
    <property type="match status" value="1"/>
</dbReference>
<keyword evidence="1" id="KW-0479">Metal-binding</keyword>
<feature type="domain" description="Glutaredoxin" evidence="6">
    <location>
        <begin position="150"/>
        <end position="212"/>
    </location>
</feature>
<protein>
    <submittedName>
        <fullName evidence="7">Glutaredoxin</fullName>
    </submittedName>
</protein>
<evidence type="ECO:0000259" key="6">
    <source>
        <dbReference type="Pfam" id="PF00462"/>
    </source>
</evidence>
<name>A0A9W8E8V5_9FUNG</name>
<dbReference type="GO" id="GO:0006879">
    <property type="term" value="P:intracellular iron ion homeostasis"/>
    <property type="evidence" value="ECO:0007669"/>
    <property type="project" value="TreeGrafter"/>
</dbReference>
<sequence length="239" mass="26495">MTSSNFLSLATPEQLYSLLQDHPNTTIVINFSAEWLPQSQQMNAVFAELTMRYPSLQFVQIEAENFEELAEQYEVSAVPAFVFVHKLMTVDRIEGANAPELTRLAEKHSKGTSSGSATAPGASTAGIPSTEVKQDLNTRLKELIHRAPVMAFIKGTPTQPRCGFSKQLIGILNDHHVKFGYFDILTDDEVRQGLKEYSSWPTYPQLYIEGELCGGLDIIKEMVQSGELVESLPASAIEQ</sequence>
<dbReference type="Proteomes" id="UP001151582">
    <property type="component" value="Unassembled WGS sequence"/>
</dbReference>
<dbReference type="InterPro" id="IPR013766">
    <property type="entry name" value="Thioredoxin_domain"/>
</dbReference>
<reference evidence="7" key="1">
    <citation type="submission" date="2022-07" db="EMBL/GenBank/DDBJ databases">
        <title>Phylogenomic reconstructions and comparative analyses of Kickxellomycotina fungi.</title>
        <authorList>
            <person name="Reynolds N.K."/>
            <person name="Stajich J.E."/>
            <person name="Barry K."/>
            <person name="Grigoriev I.V."/>
            <person name="Crous P."/>
            <person name="Smith M.E."/>
        </authorList>
    </citation>
    <scope>NUCLEOTIDE SEQUENCE</scope>
    <source>
        <strain evidence="7">RSA 567</strain>
    </source>
</reference>
<dbReference type="FunFam" id="3.40.30.10:FF:000012">
    <property type="entry name" value="Monothiol glutaredoxin"/>
    <property type="match status" value="1"/>
</dbReference>
<accession>A0A9W8E8V5</accession>
<evidence type="ECO:0000256" key="4">
    <source>
        <dbReference type="SAM" id="MobiDB-lite"/>
    </source>
</evidence>
<dbReference type="OrthoDB" id="415696at2759"/>
<evidence type="ECO:0000256" key="3">
    <source>
        <dbReference type="ARBA" id="ARBA00023014"/>
    </source>
</evidence>
<keyword evidence="3" id="KW-0411">Iron-sulfur</keyword>
<dbReference type="EMBL" id="JANBQB010000362">
    <property type="protein sequence ID" value="KAJ1977264.1"/>
    <property type="molecule type" value="Genomic_DNA"/>
</dbReference>
<dbReference type="SUPFAM" id="SSF52833">
    <property type="entry name" value="Thioredoxin-like"/>
    <property type="match status" value="2"/>
</dbReference>
<dbReference type="NCBIfam" id="TIGR00365">
    <property type="entry name" value="Grx4 family monothiol glutaredoxin"/>
    <property type="match status" value="1"/>
</dbReference>
<dbReference type="GO" id="GO:0005829">
    <property type="term" value="C:cytosol"/>
    <property type="evidence" value="ECO:0007669"/>
    <property type="project" value="TreeGrafter"/>
</dbReference>
<dbReference type="InterPro" id="IPR033658">
    <property type="entry name" value="GRX_PICOT-like"/>
</dbReference>
<gene>
    <name evidence="7" type="primary">GRX3</name>
    <name evidence="7" type="ORF">H4R34_003645</name>
</gene>
<evidence type="ECO:0000259" key="5">
    <source>
        <dbReference type="Pfam" id="PF00085"/>
    </source>
</evidence>
<feature type="region of interest" description="Disordered" evidence="4">
    <location>
        <begin position="105"/>
        <end position="130"/>
    </location>
</feature>
<dbReference type="PROSITE" id="PS51354">
    <property type="entry name" value="GLUTAREDOXIN_2"/>
    <property type="match status" value="1"/>
</dbReference>
<dbReference type="InterPro" id="IPR036249">
    <property type="entry name" value="Thioredoxin-like_sf"/>
</dbReference>
<dbReference type="PANTHER" id="PTHR10293:SF73">
    <property type="entry name" value="GLUTAREDOXIN-3"/>
    <property type="match status" value="1"/>
</dbReference>
<feature type="compositionally biased region" description="Low complexity" evidence="4">
    <location>
        <begin position="111"/>
        <end position="126"/>
    </location>
</feature>
<evidence type="ECO:0000256" key="1">
    <source>
        <dbReference type="ARBA" id="ARBA00022723"/>
    </source>
</evidence>
<dbReference type="GO" id="GO:0046872">
    <property type="term" value="F:metal ion binding"/>
    <property type="evidence" value="ECO:0007669"/>
    <property type="project" value="UniProtKB-KW"/>
</dbReference>
<dbReference type="GO" id="GO:0051536">
    <property type="term" value="F:iron-sulfur cluster binding"/>
    <property type="evidence" value="ECO:0007669"/>
    <property type="project" value="UniProtKB-KW"/>
</dbReference>
<dbReference type="InterPro" id="IPR002109">
    <property type="entry name" value="Glutaredoxin"/>
</dbReference>
<feature type="domain" description="Thioredoxin" evidence="5">
    <location>
        <begin position="19"/>
        <end position="100"/>
    </location>
</feature>
<proteinExistence type="predicted"/>
<keyword evidence="8" id="KW-1185">Reference proteome</keyword>
<dbReference type="PANTHER" id="PTHR10293">
    <property type="entry name" value="GLUTAREDOXIN FAMILY MEMBER"/>
    <property type="match status" value="1"/>
</dbReference>
<dbReference type="Gene3D" id="3.40.30.10">
    <property type="entry name" value="Glutaredoxin"/>
    <property type="match status" value="2"/>
</dbReference>